<proteinExistence type="predicted"/>
<protein>
    <recommendedName>
        <fullName evidence="3">DUF3717 domain-containing protein</fullName>
    </recommendedName>
</protein>
<dbReference type="OrthoDB" id="8778662at2"/>
<evidence type="ECO:0008006" key="3">
    <source>
        <dbReference type="Google" id="ProtNLM"/>
    </source>
</evidence>
<evidence type="ECO:0000313" key="1">
    <source>
        <dbReference type="EMBL" id="SMC75698.1"/>
    </source>
</evidence>
<dbReference type="STRING" id="1938817.SAMN06296008_11530"/>
<name>A0A1W2BSY7_9BURK</name>
<dbReference type="RefSeq" id="WP_084285340.1">
    <property type="nucleotide sequence ID" value="NZ_FWXJ01000015.1"/>
</dbReference>
<dbReference type="InterPro" id="IPR022191">
    <property type="entry name" value="DUF3717"/>
</dbReference>
<dbReference type="Pfam" id="PF12512">
    <property type="entry name" value="DUF3717"/>
    <property type="match status" value="1"/>
</dbReference>
<evidence type="ECO:0000313" key="2">
    <source>
        <dbReference type="Proteomes" id="UP000192708"/>
    </source>
</evidence>
<dbReference type="Proteomes" id="UP000192708">
    <property type="component" value="Unassembled WGS sequence"/>
</dbReference>
<organism evidence="1 2">
    <name type="scientific">Polynucleobacter kasalickyi</name>
    <dbReference type="NCBI Taxonomy" id="1938817"/>
    <lineage>
        <taxon>Bacteria</taxon>
        <taxon>Pseudomonadati</taxon>
        <taxon>Pseudomonadota</taxon>
        <taxon>Betaproteobacteria</taxon>
        <taxon>Burkholderiales</taxon>
        <taxon>Burkholderiaceae</taxon>
        <taxon>Polynucleobacter</taxon>
    </lineage>
</organism>
<accession>A0A1W2BSY7</accession>
<gene>
    <name evidence="1" type="ORF">SAMN06296008_11530</name>
</gene>
<keyword evidence="2" id="KW-1185">Reference proteome</keyword>
<sequence>MLFISLPELENAINFWRNKSPSVGDSLILSKEASALAKPYAILILQGAQRISVDNLDPNELDAWNRYLQESFNRKG</sequence>
<reference evidence="1 2" key="1">
    <citation type="submission" date="2017-04" db="EMBL/GenBank/DDBJ databases">
        <authorList>
            <person name="Afonso C.L."/>
            <person name="Miller P.J."/>
            <person name="Scott M.A."/>
            <person name="Spackman E."/>
            <person name="Goraichik I."/>
            <person name="Dimitrov K.M."/>
            <person name="Suarez D.L."/>
            <person name="Swayne D.E."/>
        </authorList>
    </citation>
    <scope>NUCLEOTIDE SEQUENCE [LARGE SCALE GENOMIC DNA]</scope>
    <source>
        <strain evidence="1 2">VK13</strain>
    </source>
</reference>
<dbReference type="AlphaFoldDB" id="A0A1W2BSY7"/>
<dbReference type="EMBL" id="FWXJ01000015">
    <property type="protein sequence ID" value="SMC75698.1"/>
    <property type="molecule type" value="Genomic_DNA"/>
</dbReference>